<dbReference type="PANTHER" id="PTHR38593">
    <property type="entry name" value="BLR2558 PROTEIN"/>
    <property type="match status" value="1"/>
</dbReference>
<dbReference type="Pfam" id="PF13628">
    <property type="entry name" value="DUF4142"/>
    <property type="match status" value="1"/>
</dbReference>
<reference evidence="3 4" key="1">
    <citation type="submission" date="2019-10" db="EMBL/GenBank/DDBJ databases">
        <title>A soil myxobacterium in the family Polyangiaceae.</title>
        <authorList>
            <person name="Li Y."/>
            <person name="Wang J."/>
        </authorList>
    </citation>
    <scope>NUCLEOTIDE SEQUENCE [LARGE SCALE GENOMIC DNA]</scope>
    <source>
        <strain evidence="3 4">DSM 14734</strain>
    </source>
</reference>
<feature type="domain" description="DUF4142" evidence="2">
    <location>
        <begin position="205"/>
        <end position="339"/>
    </location>
</feature>
<dbReference type="InterPro" id="IPR012347">
    <property type="entry name" value="Ferritin-like"/>
</dbReference>
<comment type="caution">
    <text evidence="3">The sequence shown here is derived from an EMBL/GenBank/DDBJ whole genome shotgun (WGS) entry which is preliminary data.</text>
</comment>
<feature type="region of interest" description="Disordered" evidence="1">
    <location>
        <begin position="141"/>
        <end position="161"/>
    </location>
</feature>
<evidence type="ECO:0000313" key="4">
    <source>
        <dbReference type="Proteomes" id="UP000440224"/>
    </source>
</evidence>
<sequence>MPGRRIAHNPAGAARRRSRRSPRNNTASCRRSRSRSRRGSRAPPRGRPPPPGARPHCNSRAPSPGPRRSRSYFGRSCARRCTSGKVARARSRISPCMPPPQRRPRASSSPSSNPPFRAPFRVQTSCPERCAAGCQEALQHSRRTAHGRRLHSGHPALRSRAGGGEFTMKKLVMAAMLAAMGMSSIPVLAEEPVEEVASELSAAHDDKKFVQVMAHENLIAVRAARIAVRKARNSKVEALALQELAEHADVNEELEALAKKHGVQMPTALHPVVADLLQRLANLQGNRFDRAYLHIVIEGHQFDVAILSQALLSQDEDVKAFAAKNLPILRRHLQAAQEILRALPAE</sequence>
<proteinExistence type="predicted"/>
<evidence type="ECO:0000256" key="1">
    <source>
        <dbReference type="SAM" id="MobiDB-lite"/>
    </source>
</evidence>
<feature type="compositionally biased region" description="Basic residues" evidence="1">
    <location>
        <begin position="141"/>
        <end position="152"/>
    </location>
</feature>
<feature type="region of interest" description="Disordered" evidence="1">
    <location>
        <begin position="1"/>
        <end position="120"/>
    </location>
</feature>
<gene>
    <name evidence="3" type="ORF">GF068_30485</name>
</gene>
<dbReference type="Proteomes" id="UP000440224">
    <property type="component" value="Unassembled WGS sequence"/>
</dbReference>
<dbReference type="AlphaFoldDB" id="A0A6N7PVY3"/>
<accession>A0A6N7PVY3</accession>
<dbReference type="Gene3D" id="1.20.1260.10">
    <property type="match status" value="1"/>
</dbReference>
<dbReference type="PANTHER" id="PTHR38593:SF1">
    <property type="entry name" value="BLR2558 PROTEIN"/>
    <property type="match status" value="1"/>
</dbReference>
<evidence type="ECO:0000259" key="2">
    <source>
        <dbReference type="Pfam" id="PF13628"/>
    </source>
</evidence>
<dbReference type="OrthoDB" id="118677at2"/>
<dbReference type="EMBL" id="WJIE01000010">
    <property type="protein sequence ID" value="MRG96218.1"/>
    <property type="molecule type" value="Genomic_DNA"/>
</dbReference>
<dbReference type="InterPro" id="IPR025419">
    <property type="entry name" value="DUF4142"/>
</dbReference>
<protein>
    <submittedName>
        <fullName evidence="3">DUF4142 domain-containing protein</fullName>
    </submittedName>
</protein>
<organism evidence="3 4">
    <name type="scientific">Polyangium spumosum</name>
    <dbReference type="NCBI Taxonomy" id="889282"/>
    <lineage>
        <taxon>Bacteria</taxon>
        <taxon>Pseudomonadati</taxon>
        <taxon>Myxococcota</taxon>
        <taxon>Polyangia</taxon>
        <taxon>Polyangiales</taxon>
        <taxon>Polyangiaceae</taxon>
        <taxon>Polyangium</taxon>
    </lineage>
</organism>
<name>A0A6N7PVY3_9BACT</name>
<feature type="compositionally biased region" description="Basic residues" evidence="1">
    <location>
        <begin position="30"/>
        <end position="40"/>
    </location>
</feature>
<evidence type="ECO:0000313" key="3">
    <source>
        <dbReference type="EMBL" id="MRG96218.1"/>
    </source>
</evidence>
<keyword evidence="4" id="KW-1185">Reference proteome</keyword>